<feature type="domain" description="Yeast cell wall synthesis Kre9/Knh1-like N-terminal" evidence="2">
    <location>
        <begin position="55"/>
        <end position="154"/>
    </location>
</feature>
<dbReference type="Proteomes" id="UP001232063">
    <property type="component" value="Unassembled WGS sequence"/>
</dbReference>
<accession>A0AAE3R463</accession>
<feature type="domain" description="Yeast cell wall synthesis Kre9/Knh1-like N-terminal" evidence="2">
    <location>
        <begin position="168"/>
        <end position="256"/>
    </location>
</feature>
<evidence type="ECO:0000256" key="1">
    <source>
        <dbReference type="ARBA" id="ARBA00022729"/>
    </source>
</evidence>
<dbReference type="RefSeq" id="WP_314514036.1">
    <property type="nucleotide sequence ID" value="NZ_JASJOU010000008.1"/>
</dbReference>
<dbReference type="EMBL" id="JASJOU010000008">
    <property type="protein sequence ID" value="MDJ1503414.1"/>
    <property type="molecule type" value="Genomic_DNA"/>
</dbReference>
<keyword evidence="4" id="KW-1185">Reference proteome</keyword>
<dbReference type="PROSITE" id="PS51257">
    <property type="entry name" value="PROKAR_LIPOPROTEIN"/>
    <property type="match status" value="1"/>
</dbReference>
<organism evidence="3 4">
    <name type="scientific">Xanthocytophaga agilis</name>
    <dbReference type="NCBI Taxonomy" id="3048010"/>
    <lineage>
        <taxon>Bacteria</taxon>
        <taxon>Pseudomonadati</taxon>
        <taxon>Bacteroidota</taxon>
        <taxon>Cytophagia</taxon>
        <taxon>Cytophagales</taxon>
        <taxon>Rhodocytophagaceae</taxon>
        <taxon>Xanthocytophaga</taxon>
    </lineage>
</organism>
<dbReference type="Pfam" id="PF10342">
    <property type="entry name" value="Kre9_KNH"/>
    <property type="match status" value="2"/>
</dbReference>
<evidence type="ECO:0000313" key="3">
    <source>
        <dbReference type="EMBL" id="MDJ1503414.1"/>
    </source>
</evidence>
<name>A0AAE3R463_9BACT</name>
<reference evidence="3" key="1">
    <citation type="submission" date="2023-05" db="EMBL/GenBank/DDBJ databases">
        <authorList>
            <person name="Zhang X."/>
        </authorList>
    </citation>
    <scope>NUCLEOTIDE SEQUENCE</scope>
    <source>
        <strain evidence="3">BD1B2-1</strain>
    </source>
</reference>
<dbReference type="InterPro" id="IPR018466">
    <property type="entry name" value="Kre9/Knh1-like_N"/>
</dbReference>
<comment type="caution">
    <text evidence="3">The sequence shown here is derived from an EMBL/GenBank/DDBJ whole genome shotgun (WGS) entry which is preliminary data.</text>
</comment>
<keyword evidence="1" id="KW-0732">Signal</keyword>
<evidence type="ECO:0000259" key="2">
    <source>
        <dbReference type="Pfam" id="PF10342"/>
    </source>
</evidence>
<gene>
    <name evidence="3" type="ORF">QNI22_22285</name>
</gene>
<evidence type="ECO:0000313" key="4">
    <source>
        <dbReference type="Proteomes" id="UP001232063"/>
    </source>
</evidence>
<sequence length="264" mass="29340">MKNFTLLVRLLIICFGILIVSCQQNENLIPNNKNNSSAAKIDCNGENSFPIGIASPLHGSVVNAGNSLKITWLFSLCSTVPEYLDIYLYRGNTKIMNIALHVSSYNQVSNTNGYIEYGYNWTIPTSLCGYNDYKIRVTKYNAALIYSDSNAFSIVNPTYTYCNWIISPNGGDYIASGSSPVAVPISWNASLVNASSVKIEVFKKDSQSDLFIFDRVATNSAPNTGSYTYYFDLPQGIEYKIKITSNSNPNIFDYSDGSFYVIFD</sequence>
<protein>
    <submittedName>
        <fullName evidence="3">Ser-Thr-rich GPI-anchored membrane family protein</fullName>
    </submittedName>
</protein>
<proteinExistence type="predicted"/>
<dbReference type="AlphaFoldDB" id="A0AAE3R463"/>